<comment type="caution">
    <text evidence="1">The sequence shown here is derived from an EMBL/GenBank/DDBJ whole genome shotgun (WGS) entry which is preliminary data.</text>
</comment>
<protein>
    <submittedName>
        <fullName evidence="1">Uncharacterized protein</fullName>
    </submittedName>
</protein>
<accession>A0ACC2JZN1</accession>
<dbReference type="EMBL" id="JAPUUL010000087">
    <property type="protein sequence ID" value="KAJ8132759.1"/>
    <property type="molecule type" value="Genomic_DNA"/>
</dbReference>
<evidence type="ECO:0000313" key="2">
    <source>
        <dbReference type="Proteomes" id="UP001153332"/>
    </source>
</evidence>
<keyword evidence="2" id="KW-1185">Reference proteome</keyword>
<gene>
    <name evidence="1" type="ORF">O1611_g866</name>
</gene>
<sequence>MASSHISSLKLRRLLVFVGVVTFFLLLHTFYNQRHNSFSFKDPVTYQDKEEAPEDYCVSLQELGNIFVIIRTGFSEVHQKLQPLINTSLPCLPHYGIWSDLEETYAGQHIDNALDEIDPGLIASHSDFAYYRRLQEHGRDGFSAEELASWKQAPNTDRGRDTPGWKLDKWKFLPLAKKAYSQHPTSPWYMFIECDTFVFWESLLEWLTNFDPTKPFYIGRQMHLGDKVFAYGGAGILISNPAMRMLVTQYTSNIERYNDLTINEWAGDYILARVLSDAGIELFYGWPTLEGDMPATLDFKSTSPIGIYFWCYYTTTYHHLTPQDIYDYYEFEKTWKSNNRSLLSNGDIFRHLVFPRMKPEIPDWDNLSADIEDGDFSFDECLRKCESKPDCMQFSLSNRTCRTSKVVKLGNERLQERPSDERVSSGWAIERIEIFMGTMERSCVGRLWALP</sequence>
<reference evidence="1" key="1">
    <citation type="submission" date="2022-12" db="EMBL/GenBank/DDBJ databases">
        <title>Genome Sequence of Lasiodiplodia mahajangana.</title>
        <authorList>
            <person name="Buettner E."/>
        </authorList>
    </citation>
    <scope>NUCLEOTIDE SEQUENCE</scope>
    <source>
        <strain evidence="1">VT137</strain>
    </source>
</reference>
<organism evidence="1 2">
    <name type="scientific">Lasiodiplodia mahajangana</name>
    <dbReference type="NCBI Taxonomy" id="1108764"/>
    <lineage>
        <taxon>Eukaryota</taxon>
        <taxon>Fungi</taxon>
        <taxon>Dikarya</taxon>
        <taxon>Ascomycota</taxon>
        <taxon>Pezizomycotina</taxon>
        <taxon>Dothideomycetes</taxon>
        <taxon>Dothideomycetes incertae sedis</taxon>
        <taxon>Botryosphaeriales</taxon>
        <taxon>Botryosphaeriaceae</taxon>
        <taxon>Lasiodiplodia</taxon>
    </lineage>
</organism>
<name>A0ACC2JZN1_9PEZI</name>
<evidence type="ECO:0000313" key="1">
    <source>
        <dbReference type="EMBL" id="KAJ8132759.1"/>
    </source>
</evidence>
<dbReference type="Proteomes" id="UP001153332">
    <property type="component" value="Unassembled WGS sequence"/>
</dbReference>
<proteinExistence type="predicted"/>